<evidence type="ECO:0008006" key="5">
    <source>
        <dbReference type="Google" id="ProtNLM"/>
    </source>
</evidence>
<comment type="caution">
    <text evidence="3">The sequence shown here is derived from an EMBL/GenBank/DDBJ whole genome shotgun (WGS) entry which is preliminary data.</text>
</comment>
<dbReference type="Pfam" id="PF03640">
    <property type="entry name" value="Lipoprotein_15"/>
    <property type="match status" value="2"/>
</dbReference>
<sequence>MRTHIGLRTAAAGLFGVALLAGCGGGGTGASTTESATGGATASESPGGTASGGASGSGTASGEEISTASTSLGTILVDEDGKTLYVFAQDSPGKSTCEGQCLAAWPPVKGPAKAGNGADAALLGTTQRSDGSTQVTYKDAPLYYYAADQKPGDTTGQGVGGVWWVVSPQGQPITGKAPASTGSSGY</sequence>
<evidence type="ECO:0000256" key="1">
    <source>
        <dbReference type="SAM" id="MobiDB-lite"/>
    </source>
</evidence>
<feature type="signal peptide" evidence="2">
    <location>
        <begin position="1"/>
        <end position="21"/>
    </location>
</feature>
<dbReference type="Proteomes" id="UP000451860">
    <property type="component" value="Unassembled WGS sequence"/>
</dbReference>
<feature type="compositionally biased region" description="Low complexity" evidence="1">
    <location>
        <begin position="30"/>
        <end position="48"/>
    </location>
</feature>
<keyword evidence="4" id="KW-1185">Reference proteome</keyword>
<accession>A0A7J5UKS7</accession>
<dbReference type="InterPro" id="IPR005297">
    <property type="entry name" value="Lipoprotein_repeat"/>
</dbReference>
<evidence type="ECO:0000256" key="2">
    <source>
        <dbReference type="SAM" id="SignalP"/>
    </source>
</evidence>
<dbReference type="GO" id="GO:0043448">
    <property type="term" value="P:alkane catabolic process"/>
    <property type="evidence" value="ECO:0007669"/>
    <property type="project" value="TreeGrafter"/>
</dbReference>
<feature type="chain" id="PRO_5038969771" description="Lipoprotein with Yx(FWY)xxD motif" evidence="2">
    <location>
        <begin position="22"/>
        <end position="186"/>
    </location>
</feature>
<dbReference type="PANTHER" id="PTHR39335">
    <property type="entry name" value="BLL4220 PROTEIN"/>
    <property type="match status" value="1"/>
</dbReference>
<keyword evidence="2" id="KW-0732">Signal</keyword>
<dbReference type="EMBL" id="WHJE01000128">
    <property type="protein sequence ID" value="KAE8762744.1"/>
    <property type="molecule type" value="Genomic_DNA"/>
</dbReference>
<feature type="region of interest" description="Disordered" evidence="1">
    <location>
        <begin position="30"/>
        <end position="65"/>
    </location>
</feature>
<dbReference type="PROSITE" id="PS51257">
    <property type="entry name" value="PROKAR_LIPOPROTEIN"/>
    <property type="match status" value="1"/>
</dbReference>
<reference evidence="3 4" key="1">
    <citation type="submission" date="2019-10" db="EMBL/GenBank/DDBJ databases">
        <title>Georgenia wutianyii sp. nov. and Georgenia yuyongxinii sp. nov. isolated from plateau pika (Ochotona curzoniae) in the Qinghai-Tibet plateau of China.</title>
        <authorList>
            <person name="Tian Z."/>
        </authorList>
    </citation>
    <scope>NUCLEOTIDE SEQUENCE [LARGE SCALE GENOMIC DNA]</scope>
    <source>
        <strain evidence="3 4">DSM 21501</strain>
    </source>
</reference>
<proteinExistence type="predicted"/>
<organism evidence="3 4">
    <name type="scientific">Georgenia thermotolerans</name>
    <dbReference type="NCBI Taxonomy" id="527326"/>
    <lineage>
        <taxon>Bacteria</taxon>
        <taxon>Bacillati</taxon>
        <taxon>Actinomycetota</taxon>
        <taxon>Actinomycetes</taxon>
        <taxon>Micrococcales</taxon>
        <taxon>Bogoriellaceae</taxon>
        <taxon>Georgenia</taxon>
    </lineage>
</organism>
<dbReference type="RefSeq" id="WP_152203246.1">
    <property type="nucleotide sequence ID" value="NZ_VUKF01000024.1"/>
</dbReference>
<name>A0A7J5UKS7_9MICO</name>
<dbReference type="OrthoDB" id="597632at2"/>
<dbReference type="AlphaFoldDB" id="A0A7J5UKS7"/>
<dbReference type="PANTHER" id="PTHR39335:SF1">
    <property type="entry name" value="BLL4220 PROTEIN"/>
    <property type="match status" value="1"/>
</dbReference>
<gene>
    <name evidence="3" type="ORF">GB883_17805</name>
</gene>
<evidence type="ECO:0000313" key="3">
    <source>
        <dbReference type="EMBL" id="KAE8762744.1"/>
    </source>
</evidence>
<protein>
    <recommendedName>
        <fullName evidence="5">Lipoprotein with Yx(FWY)xxD motif</fullName>
    </recommendedName>
</protein>
<evidence type="ECO:0000313" key="4">
    <source>
        <dbReference type="Proteomes" id="UP000451860"/>
    </source>
</evidence>